<evidence type="ECO:0000313" key="4">
    <source>
        <dbReference type="Proteomes" id="UP000646365"/>
    </source>
</evidence>
<dbReference type="Proteomes" id="UP000646365">
    <property type="component" value="Unassembled WGS sequence"/>
</dbReference>
<evidence type="ECO:0008006" key="5">
    <source>
        <dbReference type="Google" id="ProtNLM"/>
    </source>
</evidence>
<reference evidence="3" key="2">
    <citation type="submission" date="2020-09" db="EMBL/GenBank/DDBJ databases">
        <authorList>
            <person name="Sun Q."/>
            <person name="Zhou Y."/>
        </authorList>
    </citation>
    <scope>NUCLEOTIDE SEQUENCE</scope>
    <source>
        <strain evidence="3">CGMCC 1.15725</strain>
    </source>
</reference>
<dbReference type="Pfam" id="PF08495">
    <property type="entry name" value="FIST"/>
    <property type="match status" value="1"/>
</dbReference>
<evidence type="ECO:0000259" key="2">
    <source>
        <dbReference type="SMART" id="SM01204"/>
    </source>
</evidence>
<dbReference type="AlphaFoldDB" id="A0A8J2YX29"/>
<name>A0A8J2YX29_9PROT</name>
<dbReference type="RefSeq" id="WP_189049214.1">
    <property type="nucleotide sequence ID" value="NZ_BMJQ01000011.1"/>
</dbReference>
<gene>
    <name evidence="3" type="ORF">GCM10011611_40920</name>
</gene>
<dbReference type="PANTHER" id="PTHR14939:SF5">
    <property type="entry name" value="F-BOX ONLY PROTEIN 22"/>
    <property type="match status" value="1"/>
</dbReference>
<keyword evidence="4" id="KW-1185">Reference proteome</keyword>
<organism evidence="3 4">
    <name type="scientific">Aliidongia dinghuensis</name>
    <dbReference type="NCBI Taxonomy" id="1867774"/>
    <lineage>
        <taxon>Bacteria</taxon>
        <taxon>Pseudomonadati</taxon>
        <taxon>Pseudomonadota</taxon>
        <taxon>Alphaproteobacteria</taxon>
        <taxon>Rhodospirillales</taxon>
        <taxon>Dongiaceae</taxon>
        <taxon>Aliidongia</taxon>
    </lineage>
</organism>
<reference evidence="3" key="1">
    <citation type="journal article" date="2014" name="Int. J. Syst. Evol. Microbiol.">
        <title>Complete genome sequence of Corynebacterium casei LMG S-19264T (=DSM 44701T), isolated from a smear-ripened cheese.</title>
        <authorList>
            <consortium name="US DOE Joint Genome Institute (JGI-PGF)"/>
            <person name="Walter F."/>
            <person name="Albersmeier A."/>
            <person name="Kalinowski J."/>
            <person name="Ruckert C."/>
        </authorList>
    </citation>
    <scope>NUCLEOTIDE SEQUENCE</scope>
    <source>
        <strain evidence="3">CGMCC 1.15725</strain>
    </source>
</reference>
<protein>
    <recommendedName>
        <fullName evidence="5">Histidine kinase</fullName>
    </recommendedName>
</protein>
<evidence type="ECO:0000259" key="1">
    <source>
        <dbReference type="SMART" id="SM00897"/>
    </source>
</evidence>
<sequence>MSALVRSTSFRLGHAGGDDWRQLYADCLAQIAPLPADANFGLVYVTDLIAGELPDIIKRLRRETGIEAWAGAVGMGICATGIEYLDEPAIALMVGALPPGSFRLFTLDNDAPPASLTQPAPGGERLAAGFVHGDPRFAGVADAVAAVASAAQAYLVGGLSSARTAPWQIAGTVVERGISGVLFDDRIELVTGMTQGCSPIGPVRRVTAGADNIVAEIDGRPALEAFKRDIGDLLSRDLKKVGGLIFAGLPVPGTDKTDYLVRNLLAIDQQDGWIAIAGTVAPGDPILFCRRDRAAATADLGRMLDDVARRAQGRAKAGVYFSCVGRGPGFFGGDGVETAAIRDRFGDLPLVGFFGNGEILCDRIYGYTGVLALFL</sequence>
<evidence type="ECO:0000313" key="3">
    <source>
        <dbReference type="EMBL" id="GGF30629.1"/>
    </source>
</evidence>
<accession>A0A8J2YX29</accession>
<dbReference type="EMBL" id="BMJQ01000011">
    <property type="protein sequence ID" value="GGF30629.1"/>
    <property type="molecule type" value="Genomic_DNA"/>
</dbReference>
<feature type="domain" description="FIST C-domain" evidence="2">
    <location>
        <begin position="222"/>
        <end position="362"/>
    </location>
</feature>
<feature type="domain" description="FIST" evidence="1">
    <location>
        <begin position="37"/>
        <end position="221"/>
    </location>
</feature>
<dbReference type="Pfam" id="PF10442">
    <property type="entry name" value="FIST_C"/>
    <property type="match status" value="1"/>
</dbReference>
<dbReference type="InterPro" id="IPR019494">
    <property type="entry name" value="FIST_C"/>
</dbReference>
<dbReference type="SMART" id="SM01204">
    <property type="entry name" value="FIST_C"/>
    <property type="match status" value="1"/>
</dbReference>
<dbReference type="InterPro" id="IPR013702">
    <property type="entry name" value="FIST_domain_N"/>
</dbReference>
<dbReference type="SMART" id="SM00897">
    <property type="entry name" value="FIST"/>
    <property type="match status" value="1"/>
</dbReference>
<comment type="caution">
    <text evidence="3">The sequence shown here is derived from an EMBL/GenBank/DDBJ whole genome shotgun (WGS) entry which is preliminary data.</text>
</comment>
<dbReference type="PANTHER" id="PTHR14939">
    <property type="entry name" value="F-BOX ONLY PROTEIN 22"/>
    <property type="match status" value="1"/>
</dbReference>
<proteinExistence type="predicted"/>